<dbReference type="InterPro" id="IPR011458">
    <property type="entry name" value="DUF1564"/>
</dbReference>
<proteinExistence type="predicted"/>
<accession>M6VU38</accession>
<evidence type="ECO:0000313" key="1">
    <source>
        <dbReference type="EMBL" id="EMO58651.1"/>
    </source>
</evidence>
<comment type="caution">
    <text evidence="1">The sequence shown here is derived from an EMBL/GenBank/DDBJ whole genome shotgun (WGS) entry which is preliminary data.</text>
</comment>
<name>M6VU38_9LEPT</name>
<dbReference type="Pfam" id="PF07600">
    <property type="entry name" value="DUF1564"/>
    <property type="match status" value="1"/>
</dbReference>
<sequence length="129" mass="15239">MHPMIETNSVDVSLHSENGLIVSFKLKTGESELSMGKIFLHSDRKIESALVESRMNVETILFPKWYFNTLTLEQRKELSKRILPLLRRDQKFMLSKRRINTKADQPLYRKSDERSKKRGTIIFFTKYDS</sequence>
<dbReference type="Proteomes" id="UP000012149">
    <property type="component" value="Unassembled WGS sequence"/>
</dbReference>
<protein>
    <submittedName>
        <fullName evidence="1">Uncharacterized protein</fullName>
    </submittedName>
</protein>
<evidence type="ECO:0000313" key="2">
    <source>
        <dbReference type="Proteomes" id="UP000012149"/>
    </source>
</evidence>
<gene>
    <name evidence="1" type="ORF">LEP1GSC161_4081</name>
</gene>
<reference evidence="1 2" key="1">
    <citation type="submission" date="2013-01" db="EMBL/GenBank/DDBJ databases">
        <authorList>
            <person name="Harkins D.M."/>
            <person name="Durkin A.S."/>
            <person name="Brinkac L.M."/>
            <person name="Haft D.H."/>
            <person name="Selengut J.D."/>
            <person name="Sanka R."/>
            <person name="DePew J."/>
            <person name="Purushe J."/>
            <person name="Matthias M.A."/>
            <person name="Vinetz J.M."/>
            <person name="Sutton G.G."/>
            <person name="Nierman W.C."/>
            <person name="Fouts D.E."/>
        </authorList>
    </citation>
    <scope>NUCLEOTIDE SEQUENCE [LARGE SCALE GENOMIC DNA]</scope>
    <source>
        <strain evidence="1 2">CBC1416</strain>
    </source>
</reference>
<organism evidence="1 2">
    <name type="scientific">Leptospira santarosai str. CBC1416</name>
    <dbReference type="NCBI Taxonomy" id="1193059"/>
    <lineage>
        <taxon>Bacteria</taxon>
        <taxon>Pseudomonadati</taxon>
        <taxon>Spirochaetota</taxon>
        <taxon>Spirochaetia</taxon>
        <taxon>Leptospirales</taxon>
        <taxon>Leptospiraceae</taxon>
        <taxon>Leptospira</taxon>
    </lineage>
</organism>
<dbReference type="EMBL" id="AKWE02000069">
    <property type="protein sequence ID" value="EMO58651.1"/>
    <property type="molecule type" value="Genomic_DNA"/>
</dbReference>
<dbReference type="AlphaFoldDB" id="M6VU38"/>